<evidence type="ECO:0000313" key="6">
    <source>
        <dbReference type="Proteomes" id="UP000306113"/>
    </source>
</evidence>
<dbReference type="InterPro" id="IPR018389">
    <property type="entry name" value="DctP_fam"/>
</dbReference>
<feature type="signal peptide" evidence="4">
    <location>
        <begin position="1"/>
        <end position="23"/>
    </location>
</feature>
<dbReference type="Proteomes" id="UP000306113">
    <property type="component" value="Unassembled WGS sequence"/>
</dbReference>
<dbReference type="AlphaFoldDB" id="A0A4S3MCY2"/>
<evidence type="ECO:0000256" key="2">
    <source>
        <dbReference type="ARBA" id="ARBA00022729"/>
    </source>
</evidence>
<organism evidence="5 6">
    <name type="scientific">Thalassobius vesicularis</name>
    <dbReference type="NCBI Taxonomy" id="1294297"/>
    <lineage>
        <taxon>Bacteria</taxon>
        <taxon>Pseudomonadati</taxon>
        <taxon>Pseudomonadota</taxon>
        <taxon>Alphaproteobacteria</taxon>
        <taxon>Rhodobacterales</taxon>
        <taxon>Roseobacteraceae</taxon>
        <taxon>Thalassovita</taxon>
    </lineage>
</organism>
<comment type="caution">
    <text evidence="5">The sequence shown here is derived from an EMBL/GenBank/DDBJ whole genome shotgun (WGS) entry which is preliminary data.</text>
</comment>
<proteinExistence type="predicted"/>
<reference evidence="5 6" key="1">
    <citation type="submission" date="2019-04" db="EMBL/GenBank/DDBJ databases">
        <title>Draft genome sequence of Youngimonas vesicularis.</title>
        <authorList>
            <person name="Hameed A."/>
        </authorList>
    </citation>
    <scope>NUCLEOTIDE SEQUENCE [LARGE SCALE GENOMIC DNA]</scope>
    <source>
        <strain evidence="5 6">CC-AMW-E</strain>
    </source>
</reference>
<comment type="subcellular location">
    <subcellularLocation>
        <location evidence="1">Periplasm</location>
    </subcellularLocation>
</comment>
<dbReference type="GO" id="GO:0055085">
    <property type="term" value="P:transmembrane transport"/>
    <property type="evidence" value="ECO:0007669"/>
    <property type="project" value="InterPro"/>
</dbReference>
<dbReference type="GO" id="GO:0042597">
    <property type="term" value="C:periplasmic space"/>
    <property type="evidence" value="ECO:0007669"/>
    <property type="project" value="UniProtKB-SubCell"/>
</dbReference>
<keyword evidence="6" id="KW-1185">Reference proteome</keyword>
<accession>A0A4S3MCY2</accession>
<dbReference type="InterPro" id="IPR038404">
    <property type="entry name" value="TRAP_DctP_sf"/>
</dbReference>
<sequence length="339" mass="36686">MQRLLKSTLGALVLTAAAGFAQAQDVTIRVHHFMSQKAPLHSKFLVPWAERVAAASNGRIKIEPYDSMSLGGRPGDLYDQAADGAVEAVLTLPGYTTGRFNRAEVFELPFIMEDSVATSKAFWDLVQSDLQDGEFKDTKILAGWVHGPGVIHSKDPITKLEDMAGKEMRGPTRIVTDLLAELGATPVGMPLPKIPENLSKGVINGTVIPWEVTPSIKLAELVHNHTELGGAKALYTSTFVLAMNWDVYEGMPDDLRAILDAETGKALSQFAGEVMRDADTFGRSKAEGNAIIQLDEAEVARWIAASKPVYDRWVERATGEGFDGTAAIEQAKALIAANQ</sequence>
<dbReference type="Pfam" id="PF03480">
    <property type="entry name" value="DctP"/>
    <property type="match status" value="1"/>
</dbReference>
<evidence type="ECO:0000256" key="1">
    <source>
        <dbReference type="ARBA" id="ARBA00004418"/>
    </source>
</evidence>
<dbReference type="PANTHER" id="PTHR33376:SF15">
    <property type="entry name" value="BLL6794 PROTEIN"/>
    <property type="match status" value="1"/>
</dbReference>
<keyword evidence="2 4" id="KW-0732">Signal</keyword>
<evidence type="ECO:0000256" key="4">
    <source>
        <dbReference type="SAM" id="SignalP"/>
    </source>
</evidence>
<dbReference type="EMBL" id="SSMD01000001">
    <property type="protein sequence ID" value="THD76540.1"/>
    <property type="molecule type" value="Genomic_DNA"/>
</dbReference>
<name>A0A4S3MCY2_9RHOB</name>
<dbReference type="Gene3D" id="3.40.190.170">
    <property type="entry name" value="Bacterial extracellular solute-binding protein, family 7"/>
    <property type="match status" value="1"/>
</dbReference>
<dbReference type="PANTHER" id="PTHR33376">
    <property type="match status" value="1"/>
</dbReference>
<evidence type="ECO:0000256" key="3">
    <source>
        <dbReference type="ARBA" id="ARBA00022764"/>
    </source>
</evidence>
<dbReference type="RefSeq" id="WP_136337483.1">
    <property type="nucleotide sequence ID" value="NZ_SSMD01000001.1"/>
</dbReference>
<feature type="chain" id="PRO_5020387001" evidence="4">
    <location>
        <begin position="24"/>
        <end position="339"/>
    </location>
</feature>
<gene>
    <name evidence="5" type="ORF">E7681_01475</name>
</gene>
<evidence type="ECO:0000313" key="5">
    <source>
        <dbReference type="EMBL" id="THD76540.1"/>
    </source>
</evidence>
<dbReference type="OrthoDB" id="7822595at2"/>
<keyword evidence="3" id="KW-0574">Periplasm</keyword>
<dbReference type="CDD" id="cd13665">
    <property type="entry name" value="PBP2_TRAP_Dctp3_4"/>
    <property type="match status" value="1"/>
</dbReference>
<dbReference type="NCBIfam" id="NF037995">
    <property type="entry name" value="TRAP_S1"/>
    <property type="match status" value="1"/>
</dbReference>
<protein>
    <submittedName>
        <fullName evidence="5">TRAP transporter substrate-binding protein</fullName>
    </submittedName>
</protein>